<reference evidence="3 4" key="1">
    <citation type="submission" date="2016-07" db="EMBL/GenBank/DDBJ databases">
        <title>Complete genome sequence of the Lentzea guizhouensis DHS C013.</title>
        <authorList>
            <person name="Cao C."/>
        </authorList>
    </citation>
    <scope>NUCLEOTIDE SEQUENCE [LARGE SCALE GENOMIC DNA]</scope>
    <source>
        <strain evidence="3 4">DHS C013</strain>
    </source>
</reference>
<dbReference type="Pfam" id="PF18144">
    <property type="entry name" value="SMODS"/>
    <property type="match status" value="1"/>
</dbReference>
<organism evidence="3 4">
    <name type="scientific">Lentzea guizhouensis</name>
    <dbReference type="NCBI Taxonomy" id="1586287"/>
    <lineage>
        <taxon>Bacteria</taxon>
        <taxon>Bacillati</taxon>
        <taxon>Actinomycetota</taxon>
        <taxon>Actinomycetes</taxon>
        <taxon>Pseudonocardiales</taxon>
        <taxon>Pseudonocardiaceae</taxon>
        <taxon>Lentzea</taxon>
    </lineage>
</organism>
<evidence type="ECO:0000313" key="4">
    <source>
        <dbReference type="Proteomes" id="UP000093053"/>
    </source>
</evidence>
<dbReference type="InterPro" id="IPR040511">
    <property type="entry name" value="AGS_C"/>
</dbReference>
<dbReference type="AlphaFoldDB" id="A0A1B2HPI5"/>
<dbReference type="InterPro" id="IPR006116">
    <property type="entry name" value="NT_2-5OAS_ClassI-CCAase"/>
</dbReference>
<dbReference type="CDD" id="cd05400">
    <property type="entry name" value="NT_2-5OAS_ClassI-CCAase"/>
    <property type="match status" value="1"/>
</dbReference>
<dbReference type="SUPFAM" id="SSF81301">
    <property type="entry name" value="Nucleotidyltransferase"/>
    <property type="match status" value="1"/>
</dbReference>
<evidence type="ECO:0000313" key="3">
    <source>
        <dbReference type="EMBL" id="ANZ39634.1"/>
    </source>
</evidence>
<dbReference type="PROSITE" id="PS50152">
    <property type="entry name" value="25A_SYNTH_3"/>
    <property type="match status" value="1"/>
</dbReference>
<name>A0A1B2HPI5_9PSEU</name>
<feature type="domain" description="Adenylyl/Guanylyl and SMODS C-terminal sensor" evidence="2">
    <location>
        <begin position="299"/>
        <end position="426"/>
    </location>
</feature>
<dbReference type="GO" id="GO:0016779">
    <property type="term" value="F:nucleotidyltransferase activity"/>
    <property type="evidence" value="ECO:0007669"/>
    <property type="project" value="InterPro"/>
</dbReference>
<dbReference type="EMBL" id="CP016793">
    <property type="protein sequence ID" value="ANZ39634.1"/>
    <property type="molecule type" value="Genomic_DNA"/>
</dbReference>
<dbReference type="KEGG" id="led:BBK82_29915"/>
<dbReference type="Gene3D" id="3.30.460.10">
    <property type="entry name" value="Beta Polymerase, domain 2"/>
    <property type="match status" value="1"/>
</dbReference>
<dbReference type="STRING" id="1586287.BBK82_29915"/>
<evidence type="ECO:0000259" key="2">
    <source>
        <dbReference type="Pfam" id="PF18134"/>
    </source>
</evidence>
<sequence>MKSSEIFEGLLKNLKIDNRSAIINRRTEIVKALNKEFRGVDKSTRNQLMVGSYGRGSAIRGISDLDMLFILPASIRDAHKKADGPEKILTRTRTAIKARYPDTEVKVDRLVVVVQFQNFKFEVQPVFENEDESFSYPDTYSKSWKVTKPRAEIEAIRAKDALSKGNLRNLCKMVRAWKNAHGVVMSGLLIDTLTHNFIRDNEEYHTATPVSYGLMARDFFKFLSEEEDHEHYAALGSGQQVKVKKKFQRRAKRAYELCDAAIAAEGKTVANKKWKAVFGKPVPSAAAAAAARESVGFRDTEEFIEDRYPVDIRHTVLIDCTVSQDGFRPQKLRTMLQHRWPLRPRKKLLFAIVECEVPEPYKVKWKVLNRGPEAERLDRVRGQIIDPNQSRARGEETNFRGDHYVECYVIKNGVVVARSRIQVPIEPEQ</sequence>
<keyword evidence="3" id="KW-0808">Transferase</keyword>
<gene>
    <name evidence="3" type="ORF">BBK82_29915</name>
</gene>
<dbReference type="OrthoDB" id="3328101at2"/>
<protein>
    <submittedName>
        <fullName evidence="3">Nucleotidyltransferase</fullName>
    </submittedName>
</protein>
<dbReference type="GO" id="GO:0051607">
    <property type="term" value="P:defense response to virus"/>
    <property type="evidence" value="ECO:0007669"/>
    <property type="project" value="UniProtKB-KW"/>
</dbReference>
<evidence type="ECO:0000256" key="1">
    <source>
        <dbReference type="ARBA" id="ARBA00023118"/>
    </source>
</evidence>
<keyword evidence="4" id="KW-1185">Reference proteome</keyword>
<dbReference type="Pfam" id="PF18134">
    <property type="entry name" value="AGS_C"/>
    <property type="match status" value="1"/>
</dbReference>
<dbReference type="Proteomes" id="UP000093053">
    <property type="component" value="Chromosome"/>
</dbReference>
<dbReference type="InterPro" id="IPR043519">
    <property type="entry name" value="NT_sf"/>
</dbReference>
<accession>A0A1B2HPI5</accession>
<dbReference type="RefSeq" id="WP_065917975.1">
    <property type="nucleotide sequence ID" value="NZ_CP016793.1"/>
</dbReference>
<keyword evidence="1" id="KW-0051">Antiviral defense</keyword>
<proteinExistence type="predicted"/>